<dbReference type="InterPro" id="IPR050091">
    <property type="entry name" value="PKS_NRPS_Biosynth_Enz"/>
</dbReference>
<dbReference type="InterPro" id="IPR032088">
    <property type="entry name" value="SAT"/>
</dbReference>
<accession>A0A8H8S1J2</accession>
<dbReference type="InterPro" id="IPR014030">
    <property type="entry name" value="Ketoacyl_synth_N"/>
</dbReference>
<dbReference type="InterPro" id="IPR042104">
    <property type="entry name" value="PKS_dehydratase_sf"/>
</dbReference>
<dbReference type="Gene3D" id="3.40.47.10">
    <property type="match status" value="1"/>
</dbReference>
<keyword evidence="2" id="KW-0597">Phosphoprotein</keyword>
<evidence type="ECO:0000313" key="10">
    <source>
        <dbReference type="Proteomes" id="UP000443090"/>
    </source>
</evidence>
<dbReference type="InterPro" id="IPR016035">
    <property type="entry name" value="Acyl_Trfase/lysoPLipase"/>
</dbReference>
<feature type="region of interest" description="Disordered" evidence="5">
    <location>
        <begin position="1661"/>
        <end position="1700"/>
    </location>
</feature>
<dbReference type="InterPro" id="IPR049900">
    <property type="entry name" value="PKS_mFAS_DH"/>
</dbReference>
<evidence type="ECO:0000256" key="1">
    <source>
        <dbReference type="ARBA" id="ARBA00022450"/>
    </source>
</evidence>
<dbReference type="InterPro" id="IPR036736">
    <property type="entry name" value="ACP-like_sf"/>
</dbReference>
<dbReference type="InterPro" id="IPR016039">
    <property type="entry name" value="Thiolase-like"/>
</dbReference>
<dbReference type="Pfam" id="PF14765">
    <property type="entry name" value="PS-DH"/>
    <property type="match status" value="1"/>
</dbReference>
<dbReference type="SUPFAM" id="SSF53474">
    <property type="entry name" value="alpha/beta-Hydrolases"/>
    <property type="match status" value="1"/>
</dbReference>
<dbReference type="InterPro" id="IPR009081">
    <property type="entry name" value="PP-bd_ACP"/>
</dbReference>
<dbReference type="SUPFAM" id="SSF47336">
    <property type="entry name" value="ACP-like"/>
    <property type="match status" value="2"/>
</dbReference>
<dbReference type="SMART" id="SM00827">
    <property type="entry name" value="PKS_AT"/>
    <property type="match status" value="1"/>
</dbReference>
<dbReference type="InterPro" id="IPR020841">
    <property type="entry name" value="PKS_Beta-ketoAc_synthase_dom"/>
</dbReference>
<dbReference type="OrthoDB" id="329835at2759"/>
<evidence type="ECO:0000256" key="4">
    <source>
        <dbReference type="PROSITE-ProRule" id="PRU01363"/>
    </source>
</evidence>
<dbReference type="GO" id="GO:0004312">
    <property type="term" value="F:fatty acid synthase activity"/>
    <property type="evidence" value="ECO:0007669"/>
    <property type="project" value="TreeGrafter"/>
</dbReference>
<gene>
    <name evidence="9" type="primary">terA</name>
    <name evidence="9" type="ORF">LOCC1_G005968</name>
</gene>
<dbReference type="InterPro" id="IPR014031">
    <property type="entry name" value="Ketoacyl_synth_C"/>
</dbReference>
<feature type="domain" description="Carrier" evidence="6">
    <location>
        <begin position="1698"/>
        <end position="1775"/>
    </location>
</feature>
<evidence type="ECO:0000256" key="3">
    <source>
        <dbReference type="ARBA" id="ARBA00022679"/>
    </source>
</evidence>
<dbReference type="Pfam" id="PF00550">
    <property type="entry name" value="PP-binding"/>
    <property type="match status" value="2"/>
</dbReference>
<organism evidence="9 10">
    <name type="scientific">Lachnellula occidentalis</name>
    <dbReference type="NCBI Taxonomy" id="215460"/>
    <lineage>
        <taxon>Eukaryota</taxon>
        <taxon>Fungi</taxon>
        <taxon>Dikarya</taxon>
        <taxon>Ascomycota</taxon>
        <taxon>Pezizomycotina</taxon>
        <taxon>Leotiomycetes</taxon>
        <taxon>Helotiales</taxon>
        <taxon>Lachnaceae</taxon>
        <taxon>Lachnellula</taxon>
    </lineage>
</organism>
<dbReference type="InterPro" id="IPR030918">
    <property type="entry name" value="PT_fungal_PKS"/>
</dbReference>
<feature type="active site" description="Proton donor; for dehydratase activity" evidence="4">
    <location>
        <position position="1564"/>
    </location>
</feature>
<dbReference type="CDD" id="cd00833">
    <property type="entry name" value="PKS"/>
    <property type="match status" value="1"/>
</dbReference>
<dbReference type="PROSITE" id="PS52019">
    <property type="entry name" value="PKS_MFAS_DH"/>
    <property type="match status" value="1"/>
</dbReference>
<dbReference type="SMART" id="SM00825">
    <property type="entry name" value="PKS_KS"/>
    <property type="match status" value="1"/>
</dbReference>
<dbReference type="GO" id="GO:0031177">
    <property type="term" value="F:phosphopantetheine binding"/>
    <property type="evidence" value="ECO:0007669"/>
    <property type="project" value="InterPro"/>
</dbReference>
<feature type="domain" description="Ketosynthase family 3 (KS3)" evidence="7">
    <location>
        <begin position="375"/>
        <end position="859"/>
    </location>
</feature>
<dbReference type="FunFam" id="1.10.1200.10:FF:000011">
    <property type="entry name" value="Sterigmatocystin biosynthesis polyketide synthase"/>
    <property type="match status" value="2"/>
</dbReference>
<sequence length="2194" mass="238955">MAGAFEVLLFGDETGDFRELLDKLCQRRRGVVFLHFIQRLHETLRDEIHKQPRHVQTQIPPFTDIPDLVKRYMESGSRNPILETTLTCVCQLASVMSYFDDHPSQYIVPSDTVLVGLCTGLLAATAVSASRSLVDLVPIALKTVQVAFRIGAKVYSSAQRLSTRKEGNADRSWSTLVIGMQKESAISELEHFNKSKGLPRASYAYLSSTSRDAVTVSGPPETLKNLFEESSSFKKRKLVRLDIFGPVHAPHVYNTADIEDVLQPVADANIRSARPLVAVVSGASRESIFEASFHHLMRRIVHEILIKPLSFDNLLTELVAKGEDSDKEECRVSSVGPSNATNSVVSALKTVKNLEVKVGKQFSSLEAFSNVPGNTTKIAIVGMAGRFPSADTLENLWSVLEQGLDLHRPVPPDRWDVDAHTDPTGKKKNTGITPYGCFIEEPGLFDPKFFNMSPREAYQTDPMQRLGITTAYEALEMSGYVPNRTPSSMLARVGTFYGQTSDDWRQVNAAENIDTYYIPGTIRAFASGRINYHFKFGGPSVLADLVALTFFEICLANAMLIGRNTGYSVDTACSSSFAAIQLACSALRAKECDTAIAGGLNVMTSPDLYAGLSRAQFLSKTGSCKTFDDGADGFCRGDGVGAVVLKRLEDAEADNDPILAVVLGTATNHSADAISMTQPHAPAQEFLYKKILNEAGVDARDVSYVEMHGTHISSIIFASFGKVRKHRELIGFRLEHLIQIGDGTEMKSISNVFAPRHQGRPAGQLLHLGALKANIGHGEASAGVASLIKVLLMLQRNAIPPHVGIKGVINHTFPDDIEERGIRIAFKETPWLRPAEGKRLAYLNNFGASGGNTGILLEDAPRHVSGKPDPRESFVIPVTAKSASSLRSNIQNLIAYLDQRPNTPLASLSYTLAARRKHHQFRISFAASSISDVKKALTLAQDQTVKALSTKPPKLFFLFTGQGSHYPSLGKALFEDSEQFRNDILDFDRIGRNQGFPSFLTLIDGTISDMELLPPVIVQLGLSCIQMALARLWKSWGIVPSAVLGHSLGQYAALNVAGVLSVSDTIFLVGRRAELLEEKCTVGTHAMLAIGASVDSVHKLLEGENLEVACVNGPRETVLGGPTKQMNSYSKVLKEAGVKCMVLPTAYAFHSSQVSTITDSLRSVAESITFHDPDIPVVSPLLRAVVTRGNVFGPDFLARHAREPVNFAGALAAAKKDGFITPNTVFLELGPTPVCSAFVKSNLGSEAVTVSSLRKNENAWKSIANALSVLHLNGASIAWNEVYRGYGSSHRVLSLPRYSFDLKNYWINYNNNWMLTKGELIEAPAKPKKPKNRQTTASIQKITKEDLGKKTVTLVAESDLMEPDLHEAISGHLINGSALTPSAVYSDMALTLAGQLYRKTAEKAAANIGMDVHHLEIIKPLIARSRDSKKPQTVRITATAERPIKAVNVNFTSLAADGKTWDLHASCTIQYGDTKTWLGDWARVAYLIRSRVNLLVQGLDSRATIKVDRKQTYEQFSTLVHYNKKYHGMKDVLIDSKNFEAASSIEFTAKEDDGDFEYNPYWIDNITHLSGYVLNGSDAVDHNKTVYISHGWESCRIARPISGDKTYRNYVKMQPGPKNTMAGDVYVFDDNEIVAVIGGVKFQAIQRTLLNKLLPPTNGFIPPSAPRKELQKPEVKPQKSPKAIQKPAAPKPRPVAQRKASPAVDIFMSIIGDELGMETSELLDESEFADIGVDSLMSLSITGRIREELDMDVPTSLFTDNESIGEAKAALLALQGNKAAGDDASDDAPSDDDDDGDVSDENVAEEPNGSRNLNGGNLASGAAIDKILEIISDELGMEPSELDDVAEFGDMGVDSLMSLSITGRIREELDMDIPSSFFTDNPTVGDAKAAIAALSGGNAPGTATPNSSGEDSMATFINSEDDESEKPKPAATSILLRGSPKIASKTLFMFPDGSGSAASYSFFPPVSPSVCIYGLNCPFMKKPVDYTNGIKGVALQYLSEIKRRQSTGPYSLGGWSAGGVLAYQVACKLQEQGEVVENLVLIDAPCPIDIEPLPSELLHFIESKGLLVSQSNSTTPPSWLIPHFEASVRNLASYEPVPMDPKKAPKTFIIWAREGLYQNPNDDGRRFPRSEDEPSSIAFLLDDRKNFGSNGWGELLGEENITCVGTKGNHFTMVREPAVKKMSALLMRGLGVEE</sequence>
<dbReference type="InterPro" id="IPR014043">
    <property type="entry name" value="Acyl_transferase_dom"/>
</dbReference>
<dbReference type="Gene3D" id="3.40.366.10">
    <property type="entry name" value="Malonyl-Coenzyme A Acyl Carrier Protein, domain 2"/>
    <property type="match status" value="2"/>
</dbReference>
<proteinExistence type="predicted"/>
<dbReference type="InterPro" id="IPR020806">
    <property type="entry name" value="PKS_PP-bd"/>
</dbReference>
<evidence type="ECO:0000256" key="5">
    <source>
        <dbReference type="SAM" id="MobiDB-lite"/>
    </source>
</evidence>
<dbReference type="Gene3D" id="3.10.129.110">
    <property type="entry name" value="Polyketide synthase dehydratase"/>
    <property type="match status" value="1"/>
</dbReference>
<dbReference type="InterPro" id="IPR016036">
    <property type="entry name" value="Malonyl_transacylase_ACP-bd"/>
</dbReference>
<name>A0A8H8S1J2_9HELO</name>
<dbReference type="GO" id="GO:0044550">
    <property type="term" value="P:secondary metabolite biosynthetic process"/>
    <property type="evidence" value="ECO:0007669"/>
    <property type="project" value="TreeGrafter"/>
</dbReference>
<protein>
    <submittedName>
        <fullName evidence="9">Non-reducing polyketide synthase</fullName>
    </submittedName>
</protein>
<dbReference type="Pfam" id="PF00698">
    <property type="entry name" value="Acyl_transf_1"/>
    <property type="match status" value="1"/>
</dbReference>
<dbReference type="Pfam" id="PF22621">
    <property type="entry name" value="CurL-like_PKS_C"/>
    <property type="match status" value="1"/>
</dbReference>
<dbReference type="SMART" id="SM00823">
    <property type="entry name" value="PKS_PP"/>
    <property type="match status" value="2"/>
</dbReference>
<dbReference type="PROSITE" id="PS52004">
    <property type="entry name" value="KS3_2"/>
    <property type="match status" value="1"/>
</dbReference>
<dbReference type="Pfam" id="PF00975">
    <property type="entry name" value="Thioesterase"/>
    <property type="match status" value="1"/>
</dbReference>
<reference evidence="9 10" key="1">
    <citation type="submission" date="2018-05" db="EMBL/GenBank/DDBJ databases">
        <title>Genome sequencing and assembly of the regulated plant pathogen Lachnellula willkommii and related sister species for the development of diagnostic species identification markers.</title>
        <authorList>
            <person name="Giroux E."/>
            <person name="Bilodeau G."/>
        </authorList>
    </citation>
    <scope>NUCLEOTIDE SEQUENCE [LARGE SCALE GENOMIC DNA]</scope>
    <source>
        <strain evidence="9 10">CBS 160.35</strain>
    </source>
</reference>
<dbReference type="Gene3D" id="1.10.1200.10">
    <property type="entry name" value="ACP-like"/>
    <property type="match status" value="2"/>
</dbReference>
<feature type="active site" description="Proton acceptor; for dehydratase activity" evidence="4">
    <location>
        <position position="1372"/>
    </location>
</feature>
<dbReference type="PANTHER" id="PTHR43775">
    <property type="entry name" value="FATTY ACID SYNTHASE"/>
    <property type="match status" value="1"/>
</dbReference>
<comment type="caution">
    <text evidence="9">The sequence shown here is derived from an EMBL/GenBank/DDBJ whole genome shotgun (WGS) entry which is preliminary data.</text>
</comment>
<dbReference type="Pfam" id="PF16073">
    <property type="entry name" value="SAT"/>
    <property type="match status" value="1"/>
</dbReference>
<evidence type="ECO:0000259" key="6">
    <source>
        <dbReference type="PROSITE" id="PS50075"/>
    </source>
</evidence>
<feature type="compositionally biased region" description="Basic and acidic residues" evidence="5">
    <location>
        <begin position="1666"/>
        <end position="1677"/>
    </location>
</feature>
<feature type="domain" description="PKS/mFAS DH" evidence="8">
    <location>
        <begin position="1340"/>
        <end position="1651"/>
    </location>
</feature>
<feature type="region of interest" description="Disordered" evidence="5">
    <location>
        <begin position="1778"/>
        <end position="1816"/>
    </location>
</feature>
<dbReference type="SUPFAM" id="SSF53901">
    <property type="entry name" value="Thiolase-like"/>
    <property type="match status" value="2"/>
</dbReference>
<evidence type="ECO:0000259" key="8">
    <source>
        <dbReference type="PROSITE" id="PS52019"/>
    </source>
</evidence>
<dbReference type="Gene3D" id="3.30.70.3290">
    <property type="match status" value="1"/>
</dbReference>
<evidence type="ECO:0000259" key="7">
    <source>
        <dbReference type="PROSITE" id="PS52004"/>
    </source>
</evidence>
<dbReference type="InterPro" id="IPR049551">
    <property type="entry name" value="PKS_DH_C"/>
</dbReference>
<keyword evidence="10" id="KW-1185">Reference proteome</keyword>
<dbReference type="FunFam" id="3.10.129.110:FF:000001">
    <property type="entry name" value="Sterigmatocystin biosynthesis polyketide synthase"/>
    <property type="match status" value="1"/>
</dbReference>
<dbReference type="Pfam" id="PF00109">
    <property type="entry name" value="ketoacyl-synt"/>
    <property type="match status" value="2"/>
</dbReference>
<dbReference type="InterPro" id="IPR001227">
    <property type="entry name" value="Ac_transferase_dom_sf"/>
</dbReference>
<dbReference type="PROSITE" id="PS50075">
    <property type="entry name" value="CARRIER"/>
    <property type="match status" value="2"/>
</dbReference>
<dbReference type="SUPFAM" id="SSF55048">
    <property type="entry name" value="Probable ACP-binding domain of malonyl-CoA ACP transacylase"/>
    <property type="match status" value="1"/>
</dbReference>
<feature type="region of interest" description="C-terminal hotdog fold" evidence="4">
    <location>
        <begin position="1504"/>
        <end position="1651"/>
    </location>
</feature>
<keyword evidence="3" id="KW-0808">Transferase</keyword>
<dbReference type="EMBL" id="QGMI01000198">
    <property type="protein sequence ID" value="TVY45348.1"/>
    <property type="molecule type" value="Genomic_DNA"/>
</dbReference>
<feature type="region of interest" description="N-terminal hotdog fold" evidence="4">
    <location>
        <begin position="1340"/>
        <end position="1476"/>
    </location>
</feature>
<dbReference type="InterPro" id="IPR029058">
    <property type="entry name" value="AB_hydrolase_fold"/>
</dbReference>
<dbReference type="Pfam" id="PF02801">
    <property type="entry name" value="Ketoacyl-synt_C"/>
    <property type="match status" value="2"/>
</dbReference>
<dbReference type="GO" id="GO:0006633">
    <property type="term" value="P:fatty acid biosynthetic process"/>
    <property type="evidence" value="ECO:0007669"/>
    <property type="project" value="TreeGrafter"/>
</dbReference>
<feature type="compositionally biased region" description="Low complexity" evidence="5">
    <location>
        <begin position="1678"/>
        <end position="1688"/>
    </location>
</feature>
<evidence type="ECO:0000256" key="2">
    <source>
        <dbReference type="ARBA" id="ARBA00022553"/>
    </source>
</evidence>
<dbReference type="Gene3D" id="3.40.50.1820">
    <property type="entry name" value="alpha/beta hydrolase"/>
    <property type="match status" value="1"/>
</dbReference>
<dbReference type="PANTHER" id="PTHR43775:SF37">
    <property type="entry name" value="SI:DKEY-61P9.11"/>
    <property type="match status" value="1"/>
</dbReference>
<dbReference type="NCBIfam" id="TIGR04532">
    <property type="entry name" value="PT_fungal_PKS"/>
    <property type="match status" value="1"/>
</dbReference>
<keyword evidence="1" id="KW-0596">Phosphopantetheine</keyword>
<feature type="domain" description="Carrier" evidence="6">
    <location>
        <begin position="1818"/>
        <end position="1895"/>
    </location>
</feature>
<dbReference type="SUPFAM" id="SSF52151">
    <property type="entry name" value="FabD/lysophospholipase-like"/>
    <property type="match status" value="1"/>
</dbReference>
<dbReference type="InterPro" id="IPR001031">
    <property type="entry name" value="Thioesterase"/>
</dbReference>
<evidence type="ECO:0000313" key="9">
    <source>
        <dbReference type="EMBL" id="TVY45348.1"/>
    </source>
</evidence>
<dbReference type="Proteomes" id="UP000443090">
    <property type="component" value="Unassembled WGS sequence"/>
</dbReference>
<feature type="compositionally biased region" description="Acidic residues" evidence="5">
    <location>
        <begin position="1783"/>
        <end position="1804"/>
    </location>
</feature>